<reference evidence="1 2" key="2">
    <citation type="submission" date="2013-12" db="EMBL/GenBank/DDBJ databases">
        <authorList>
            <person name="Yu Y."/>
            <person name="Lee S."/>
            <person name="de Baynast K."/>
            <person name="Wissotski M."/>
            <person name="Liu L."/>
            <person name="Talag J."/>
            <person name="Goicoechea J."/>
            <person name="Angelova A."/>
            <person name="Jetty R."/>
            <person name="Kudrna D."/>
            <person name="Golser W."/>
            <person name="Rivera L."/>
            <person name="Zhang J."/>
            <person name="Wing R."/>
        </authorList>
    </citation>
    <scope>NUCLEOTIDE SEQUENCE</scope>
</reference>
<dbReference type="Proteomes" id="UP000032180">
    <property type="component" value="Chromosome 9"/>
</dbReference>
<keyword evidence="2" id="KW-1185">Reference proteome</keyword>
<dbReference type="AlphaFoldDB" id="A0A0D9XC37"/>
<name>A0A0D9XC37_9ORYZ</name>
<dbReference type="EnsemblPlants" id="LPERR09G02860.1">
    <property type="protein sequence ID" value="LPERR09G02860.1"/>
    <property type="gene ID" value="LPERR09G02860"/>
</dbReference>
<dbReference type="Gramene" id="LPERR09G02860.1">
    <property type="protein sequence ID" value="LPERR09G02860.1"/>
    <property type="gene ID" value="LPERR09G02860"/>
</dbReference>
<dbReference type="HOGENOM" id="CLU_2295749_0_0_1"/>
<dbReference type="EnsemblPlants" id="LPERR09G02860.2">
    <property type="protein sequence ID" value="LPERR09G02860.2"/>
    <property type="gene ID" value="LPERR09G02860"/>
</dbReference>
<organism evidence="1 2">
    <name type="scientific">Leersia perrieri</name>
    <dbReference type="NCBI Taxonomy" id="77586"/>
    <lineage>
        <taxon>Eukaryota</taxon>
        <taxon>Viridiplantae</taxon>
        <taxon>Streptophyta</taxon>
        <taxon>Embryophyta</taxon>
        <taxon>Tracheophyta</taxon>
        <taxon>Spermatophyta</taxon>
        <taxon>Magnoliopsida</taxon>
        <taxon>Liliopsida</taxon>
        <taxon>Poales</taxon>
        <taxon>Poaceae</taxon>
        <taxon>BOP clade</taxon>
        <taxon>Oryzoideae</taxon>
        <taxon>Oryzeae</taxon>
        <taxon>Oryzinae</taxon>
        <taxon>Leersia</taxon>
    </lineage>
</organism>
<proteinExistence type="predicted"/>
<accession>A0A0D9XC37</accession>
<sequence>MAGSGSPWPEQKRGTADSRGAIQRRLYGLLQRSSLSAASSCKVSSGGGRVAWALLIAVLPWLHIGLSELLGWESIKLSNDNPQFASLHSERVVVEQNLKLQ</sequence>
<evidence type="ECO:0000313" key="2">
    <source>
        <dbReference type="Proteomes" id="UP000032180"/>
    </source>
</evidence>
<protein>
    <submittedName>
        <fullName evidence="1">Uncharacterized protein</fullName>
    </submittedName>
</protein>
<reference evidence="1 2" key="1">
    <citation type="submission" date="2012-08" db="EMBL/GenBank/DDBJ databases">
        <title>Oryza genome evolution.</title>
        <authorList>
            <person name="Wing R.A."/>
        </authorList>
    </citation>
    <scope>NUCLEOTIDE SEQUENCE</scope>
</reference>
<dbReference type="Gramene" id="LPERR09G02860.2">
    <property type="protein sequence ID" value="LPERR09G02860.2"/>
    <property type="gene ID" value="LPERR09G02860"/>
</dbReference>
<evidence type="ECO:0000313" key="1">
    <source>
        <dbReference type="EnsemblPlants" id="LPERR09G02860.2"/>
    </source>
</evidence>
<reference evidence="1" key="3">
    <citation type="submission" date="2015-04" db="UniProtKB">
        <authorList>
            <consortium name="EnsemblPlants"/>
        </authorList>
    </citation>
    <scope>IDENTIFICATION</scope>
</reference>